<protein>
    <recommendedName>
        <fullName evidence="3">Septum formation-related domain-containing protein</fullName>
    </recommendedName>
</protein>
<gene>
    <name evidence="4" type="ORF">GCM10023175_23050</name>
</gene>
<keyword evidence="2" id="KW-0472">Membrane</keyword>
<evidence type="ECO:0000256" key="2">
    <source>
        <dbReference type="SAM" id="Phobius"/>
    </source>
</evidence>
<feature type="compositionally biased region" description="Low complexity" evidence="1">
    <location>
        <begin position="366"/>
        <end position="388"/>
    </location>
</feature>
<evidence type="ECO:0000259" key="3">
    <source>
        <dbReference type="Pfam" id="PF13845"/>
    </source>
</evidence>
<keyword evidence="2" id="KW-1133">Transmembrane helix</keyword>
<evidence type="ECO:0000313" key="5">
    <source>
        <dbReference type="Proteomes" id="UP001501598"/>
    </source>
</evidence>
<keyword evidence="5" id="KW-1185">Reference proteome</keyword>
<dbReference type="EMBL" id="BAABGT010000029">
    <property type="protein sequence ID" value="GAA4544594.1"/>
    <property type="molecule type" value="Genomic_DNA"/>
</dbReference>
<dbReference type="Proteomes" id="UP001501598">
    <property type="component" value="Unassembled WGS sequence"/>
</dbReference>
<evidence type="ECO:0000313" key="4">
    <source>
        <dbReference type="EMBL" id="GAA4544594.1"/>
    </source>
</evidence>
<reference evidence="5" key="1">
    <citation type="journal article" date="2019" name="Int. J. Syst. Evol. Microbiol.">
        <title>The Global Catalogue of Microorganisms (GCM) 10K type strain sequencing project: providing services to taxonomists for standard genome sequencing and annotation.</title>
        <authorList>
            <consortium name="The Broad Institute Genomics Platform"/>
            <consortium name="The Broad Institute Genome Sequencing Center for Infectious Disease"/>
            <person name="Wu L."/>
            <person name="Ma J."/>
        </authorList>
    </citation>
    <scope>NUCLEOTIDE SEQUENCE [LARGE SCALE GENOMIC DNA]</scope>
    <source>
        <strain evidence="5">JCM 17906</strain>
    </source>
</reference>
<sequence>MGADMDELPTPSGDRSPRGVAVAEKPVRSPRTTSPPQPSGLRLPGRRQARRIVAAVLVGAGVMLGVATLDTVAGATVPVLGTIAALPSPHGTSADIEDIPPPPTTPGTCLNWSRADAADTAVVDCAQPHLFEQAGTVQLVDQQVLPDDPTMRRLVNERCSPVVLQYLGGKYDPNGRFRVGALKPSQKKWDEGDRELRCGVQSASRSGALYPLTGKAADQDQSGVYEPGTCLAIDERRVGDPVDCAGPHAVEAVGIVDLTQKFPDAFPAVADQDGFLQPECSRIAADYAGGAQAIADKKLTVYWDNVTEDSWNAGTRRVNCNLAALLPDRSGFAPVTGPAKGSVSVSDQAAPPATATPAPGVPAPPTSSVVPTTDPAATTAPSDTTAPPVEQTPAPDPGVPVVPAPPVVPRIPVPPGT</sequence>
<evidence type="ECO:0000256" key="1">
    <source>
        <dbReference type="SAM" id="MobiDB-lite"/>
    </source>
</evidence>
<feature type="compositionally biased region" description="Low complexity" evidence="1">
    <location>
        <begin position="349"/>
        <end position="358"/>
    </location>
</feature>
<organism evidence="4 5">
    <name type="scientific">Pseudonocardia xishanensis</name>
    <dbReference type="NCBI Taxonomy" id="630995"/>
    <lineage>
        <taxon>Bacteria</taxon>
        <taxon>Bacillati</taxon>
        <taxon>Actinomycetota</taxon>
        <taxon>Actinomycetes</taxon>
        <taxon>Pseudonocardiales</taxon>
        <taxon>Pseudonocardiaceae</taxon>
        <taxon>Pseudonocardia</taxon>
    </lineage>
</organism>
<dbReference type="Pfam" id="PF13845">
    <property type="entry name" value="Septum_form"/>
    <property type="match status" value="1"/>
</dbReference>
<dbReference type="InterPro" id="IPR026004">
    <property type="entry name" value="Septum_form"/>
</dbReference>
<feature type="region of interest" description="Disordered" evidence="1">
    <location>
        <begin position="337"/>
        <end position="417"/>
    </location>
</feature>
<feature type="domain" description="Septum formation-related" evidence="3">
    <location>
        <begin position="106"/>
        <end position="320"/>
    </location>
</feature>
<feature type="transmembrane region" description="Helical" evidence="2">
    <location>
        <begin position="52"/>
        <end position="69"/>
    </location>
</feature>
<accession>A0ABP8RQP3</accession>
<feature type="region of interest" description="Disordered" evidence="1">
    <location>
        <begin position="1"/>
        <end position="46"/>
    </location>
</feature>
<feature type="compositionally biased region" description="Pro residues" evidence="1">
    <location>
        <begin position="394"/>
        <end position="417"/>
    </location>
</feature>
<comment type="caution">
    <text evidence="4">The sequence shown here is derived from an EMBL/GenBank/DDBJ whole genome shotgun (WGS) entry which is preliminary data.</text>
</comment>
<keyword evidence="2" id="KW-0812">Transmembrane</keyword>
<name>A0ABP8RQP3_9PSEU</name>
<proteinExistence type="predicted"/>